<name>A0A2V1EDL3_9PLEO</name>
<keyword evidence="4 6" id="KW-0479">Metal-binding</keyword>
<keyword evidence="3 6" id="KW-0349">Heme</keyword>
<feature type="non-terminal residue" evidence="8">
    <location>
        <position position="1"/>
    </location>
</feature>
<dbReference type="PANTHER" id="PTHR24305">
    <property type="entry name" value="CYTOCHROME P450"/>
    <property type="match status" value="1"/>
</dbReference>
<dbReference type="GO" id="GO:0016705">
    <property type="term" value="F:oxidoreductase activity, acting on paired donors, with incorporation or reduction of molecular oxygen"/>
    <property type="evidence" value="ECO:0007669"/>
    <property type="project" value="InterPro"/>
</dbReference>
<dbReference type="PROSITE" id="PS00086">
    <property type="entry name" value="CYTOCHROME_P450"/>
    <property type="match status" value="1"/>
</dbReference>
<dbReference type="STRING" id="97972.A0A2V1EDL3"/>
<organism evidence="8 9">
    <name type="scientific">Periconia macrospinosa</name>
    <dbReference type="NCBI Taxonomy" id="97972"/>
    <lineage>
        <taxon>Eukaryota</taxon>
        <taxon>Fungi</taxon>
        <taxon>Dikarya</taxon>
        <taxon>Ascomycota</taxon>
        <taxon>Pezizomycotina</taxon>
        <taxon>Dothideomycetes</taxon>
        <taxon>Pleosporomycetidae</taxon>
        <taxon>Pleosporales</taxon>
        <taxon>Massarineae</taxon>
        <taxon>Periconiaceae</taxon>
        <taxon>Periconia</taxon>
    </lineage>
</organism>
<dbReference type="InterPro" id="IPR017972">
    <property type="entry name" value="Cyt_P450_CS"/>
</dbReference>
<dbReference type="InterPro" id="IPR050121">
    <property type="entry name" value="Cytochrome_P450_monoxygenase"/>
</dbReference>
<evidence type="ECO:0000256" key="3">
    <source>
        <dbReference type="ARBA" id="ARBA00022617"/>
    </source>
</evidence>
<dbReference type="PANTHER" id="PTHR24305:SF210">
    <property type="entry name" value="CYTOCHROME P450 MONOOXYGENASE ASQL-RELATED"/>
    <property type="match status" value="1"/>
</dbReference>
<comment type="similarity">
    <text evidence="2 7">Belongs to the cytochrome P450 family.</text>
</comment>
<dbReference type="InterPro" id="IPR036396">
    <property type="entry name" value="Cyt_P450_sf"/>
</dbReference>
<dbReference type="OrthoDB" id="1470350at2759"/>
<proteinExistence type="inferred from homology"/>
<keyword evidence="7" id="KW-0560">Oxidoreductase</keyword>
<sequence>TAQVFAYIISRYIYLSHFHPASKYPGPRLASISNLWLSYYQYTGKYPWAVENVLKKYGDVVRIAPNELVFITPQAESDIYTPHTKNQEHFRKIDSGIPLPDDGLSFERAPAKHRQLVKKLAGAWGANSLKQMEPTMHSYIELFIRKMKEVGGRKDGIDLQTWTDRLAMDMSAELAYGRKMGQLEKGESASLLDTFWQLNFFITINRIGNKFLLLSPLKYMFVPLKVLLSHFRIERLNREAVEDRVARRHKPHPLDHFDSMLPPEAPVPAGREKVHFEIVAGHLLVGGFESVSGQYHCALMFMLLQPELLQALVNEVRTRFDKFEDIDADSLVSLPFLNAVMNETLRLTVNVAAILPRESPGATVDGNFIPKGIIVHFAHFAFTRSPRYFYDGRSFRPQRWLPKEHPLYDTAFGNDSTEAFHPFGRGPRSCIAMAQGLRQLRLYLAKVSWALDIELVPGQDLNFERDYRLYAMWEKPGMRVRFHSANT</sequence>
<dbReference type="Pfam" id="PF00067">
    <property type="entry name" value="p450"/>
    <property type="match status" value="1"/>
</dbReference>
<dbReference type="GO" id="GO:0004497">
    <property type="term" value="F:monooxygenase activity"/>
    <property type="evidence" value="ECO:0007669"/>
    <property type="project" value="UniProtKB-KW"/>
</dbReference>
<reference evidence="8 9" key="1">
    <citation type="journal article" date="2018" name="Sci. Rep.">
        <title>Comparative genomics provides insights into the lifestyle and reveals functional heterogeneity of dark septate endophytic fungi.</title>
        <authorList>
            <person name="Knapp D.G."/>
            <person name="Nemeth J.B."/>
            <person name="Barry K."/>
            <person name="Hainaut M."/>
            <person name="Henrissat B."/>
            <person name="Johnson J."/>
            <person name="Kuo A."/>
            <person name="Lim J.H.P."/>
            <person name="Lipzen A."/>
            <person name="Nolan M."/>
            <person name="Ohm R.A."/>
            <person name="Tamas L."/>
            <person name="Grigoriev I.V."/>
            <person name="Spatafora J.W."/>
            <person name="Nagy L.G."/>
            <person name="Kovacs G.M."/>
        </authorList>
    </citation>
    <scope>NUCLEOTIDE SEQUENCE [LARGE SCALE GENOMIC DNA]</scope>
    <source>
        <strain evidence="8 9">DSE2036</strain>
    </source>
</reference>
<evidence type="ECO:0000256" key="2">
    <source>
        <dbReference type="ARBA" id="ARBA00010617"/>
    </source>
</evidence>
<dbReference type="GO" id="GO:0020037">
    <property type="term" value="F:heme binding"/>
    <property type="evidence" value="ECO:0007669"/>
    <property type="project" value="InterPro"/>
</dbReference>
<feature type="binding site" description="axial binding residue" evidence="6">
    <location>
        <position position="430"/>
    </location>
    <ligand>
        <name>heme</name>
        <dbReference type="ChEBI" id="CHEBI:30413"/>
    </ligand>
    <ligandPart>
        <name>Fe</name>
        <dbReference type="ChEBI" id="CHEBI:18248"/>
    </ligandPart>
</feature>
<gene>
    <name evidence="8" type="ORF">DM02DRAFT_510609</name>
</gene>
<keyword evidence="9" id="KW-1185">Reference proteome</keyword>
<evidence type="ECO:0000256" key="1">
    <source>
        <dbReference type="ARBA" id="ARBA00001971"/>
    </source>
</evidence>
<dbReference type="SUPFAM" id="SSF48264">
    <property type="entry name" value="Cytochrome P450"/>
    <property type="match status" value="1"/>
</dbReference>
<evidence type="ECO:0000256" key="6">
    <source>
        <dbReference type="PIRSR" id="PIRSR602401-1"/>
    </source>
</evidence>
<dbReference type="Gene3D" id="1.10.630.10">
    <property type="entry name" value="Cytochrome P450"/>
    <property type="match status" value="1"/>
</dbReference>
<dbReference type="AlphaFoldDB" id="A0A2V1EDL3"/>
<evidence type="ECO:0000256" key="7">
    <source>
        <dbReference type="RuleBase" id="RU000461"/>
    </source>
</evidence>
<dbReference type="InterPro" id="IPR002401">
    <property type="entry name" value="Cyt_P450_E_grp-I"/>
</dbReference>
<dbReference type="Proteomes" id="UP000244855">
    <property type="component" value="Unassembled WGS sequence"/>
</dbReference>
<protein>
    <submittedName>
        <fullName evidence="8">Cytochrome P450</fullName>
    </submittedName>
</protein>
<comment type="cofactor">
    <cofactor evidence="1 6">
        <name>heme</name>
        <dbReference type="ChEBI" id="CHEBI:30413"/>
    </cofactor>
</comment>
<evidence type="ECO:0000256" key="5">
    <source>
        <dbReference type="ARBA" id="ARBA00023004"/>
    </source>
</evidence>
<keyword evidence="5 6" id="KW-0408">Iron</keyword>
<evidence type="ECO:0000313" key="9">
    <source>
        <dbReference type="Proteomes" id="UP000244855"/>
    </source>
</evidence>
<dbReference type="PRINTS" id="PR00463">
    <property type="entry name" value="EP450I"/>
</dbReference>
<dbReference type="GO" id="GO:0005506">
    <property type="term" value="F:iron ion binding"/>
    <property type="evidence" value="ECO:0007669"/>
    <property type="project" value="InterPro"/>
</dbReference>
<evidence type="ECO:0000256" key="4">
    <source>
        <dbReference type="ARBA" id="ARBA00022723"/>
    </source>
</evidence>
<keyword evidence="7" id="KW-0503">Monooxygenase</keyword>
<accession>A0A2V1EDL3</accession>
<dbReference type="InterPro" id="IPR001128">
    <property type="entry name" value="Cyt_P450"/>
</dbReference>
<evidence type="ECO:0000313" key="8">
    <source>
        <dbReference type="EMBL" id="PVI08698.1"/>
    </source>
</evidence>
<dbReference type="EMBL" id="KZ805300">
    <property type="protein sequence ID" value="PVI08698.1"/>
    <property type="molecule type" value="Genomic_DNA"/>
</dbReference>